<reference evidence="3" key="1">
    <citation type="journal article" date="2019" name="Int. J. Syst. Evol. Microbiol.">
        <title>The Global Catalogue of Microorganisms (GCM) 10K type strain sequencing project: providing services to taxonomists for standard genome sequencing and annotation.</title>
        <authorList>
            <consortium name="The Broad Institute Genomics Platform"/>
            <consortium name="The Broad Institute Genome Sequencing Center for Infectious Disease"/>
            <person name="Wu L."/>
            <person name="Ma J."/>
        </authorList>
    </citation>
    <scope>NUCLEOTIDE SEQUENCE [LARGE SCALE GENOMIC DNA]</scope>
    <source>
        <strain evidence="3">CGMCC 1.12942</strain>
    </source>
</reference>
<evidence type="ECO:0000256" key="1">
    <source>
        <dbReference type="SAM" id="MobiDB-lite"/>
    </source>
</evidence>
<dbReference type="SUPFAM" id="SSF52540">
    <property type="entry name" value="P-loop containing nucleoside triphosphate hydrolases"/>
    <property type="match status" value="1"/>
</dbReference>
<evidence type="ECO:0000313" key="3">
    <source>
        <dbReference type="Proteomes" id="UP001596500"/>
    </source>
</evidence>
<evidence type="ECO:0008006" key="4">
    <source>
        <dbReference type="Google" id="ProtNLM"/>
    </source>
</evidence>
<protein>
    <recommendedName>
        <fullName evidence="4">ATP-binding protein</fullName>
    </recommendedName>
</protein>
<keyword evidence="3" id="KW-1185">Reference proteome</keyword>
<accession>A0ABW2RQJ3</accession>
<dbReference type="InterPro" id="IPR027417">
    <property type="entry name" value="P-loop_NTPase"/>
</dbReference>
<name>A0ABW2RQJ3_9BACL</name>
<proteinExistence type="predicted"/>
<organism evidence="2 3">
    <name type="scientific">Laceyella putida</name>
    <dbReference type="NCBI Taxonomy" id="110101"/>
    <lineage>
        <taxon>Bacteria</taxon>
        <taxon>Bacillati</taxon>
        <taxon>Bacillota</taxon>
        <taxon>Bacilli</taxon>
        <taxon>Bacillales</taxon>
        <taxon>Thermoactinomycetaceae</taxon>
        <taxon>Laceyella</taxon>
    </lineage>
</organism>
<evidence type="ECO:0000313" key="2">
    <source>
        <dbReference type="EMBL" id="MFC7443091.1"/>
    </source>
</evidence>
<gene>
    <name evidence="2" type="ORF">ACFQNG_18655</name>
</gene>
<sequence>MQIKYVKSKTFKLVPYVPIVQKGSKQEVTEEKNQVKNIVKLIGNMNKEYDPEGQVNDDVYVESPHLSFKVFKHGGKIHQYISIPAKLEMPASEDMQKDIGSHKLIEDVLKLPDGKPHIFALAGYHHLAMESQRETPLMLEPIFQLIKKDETFLYSVTAKEAANHDETKKALRDRFYGIDTWWKKTRQVVKKQWAKAYDMVESDRTKEVMDVVEGTFILGSQLYDSISGLWVKKEEFDPAQYPQTEAKLKEVLDTKFHYVEVLFFIWTEDPDKVTMIKNKIMKQAEKIKGENEIKLIEIQPDMERVAKGHLSPETSRLCLTRREMDKLFPIKKTSEITKDYFHEVEQKSPPPPIMYNCYELGVVTMGTDLSNDQILAYPKADNEDYLDDRGMPTFISGKKGSGKTKLLIKQVADTFCTNYQDLERWKKESRSAFVIDVIDGEMITEIYNLVPDELKHRVVILNHADLENPIPITSHDLIHLKKVDGIESEIANIETEIIMDSLKDKTNTIAIERFFKMALQLSYLVGDGNVLDAMRILQKSNYRNQLVKKINEDEYPLLIEEIEFFEEEADIETINNRLSRIKAVPPWIDCLSQPPVDGMDFWRWINGDENGAYLVLIYIPKRMNENFRYFLFAHYFVKLWKMVEAREIISKSKRKECLVVIDELHQLKKFRLVAPVIEAICKEARKYRARYLFTMHGWSSVSKETQDVIKDADPNLIMLKGGEDMFSSLANKFKPFDLSDFNALPKYTGLFKLQVNKSEHTFLAKLPQPEIRFHSSYTTEELKAMPNKYGRSKIEVRKMIREKTGKGGTSPCNNQTQMKKPASATEAFGSFTGARGYQKSPVT</sequence>
<comment type="caution">
    <text evidence="2">The sequence shown here is derived from an EMBL/GenBank/DDBJ whole genome shotgun (WGS) entry which is preliminary data.</text>
</comment>
<dbReference type="Gene3D" id="3.40.50.300">
    <property type="entry name" value="P-loop containing nucleotide triphosphate hydrolases"/>
    <property type="match status" value="1"/>
</dbReference>
<feature type="region of interest" description="Disordered" evidence="1">
    <location>
        <begin position="802"/>
        <end position="843"/>
    </location>
</feature>
<dbReference type="EMBL" id="JBHTBW010000077">
    <property type="protein sequence ID" value="MFC7443091.1"/>
    <property type="molecule type" value="Genomic_DNA"/>
</dbReference>
<dbReference type="Proteomes" id="UP001596500">
    <property type="component" value="Unassembled WGS sequence"/>
</dbReference>
<dbReference type="RefSeq" id="WP_379867420.1">
    <property type="nucleotide sequence ID" value="NZ_JBHTBW010000077.1"/>
</dbReference>